<comment type="caution">
    <text evidence="1">The sequence shown here is derived from an EMBL/GenBank/DDBJ whole genome shotgun (WGS) entry which is preliminary data.</text>
</comment>
<accession>A0AC61L0Y6</accession>
<sequence>MTKPHWLESREIVERIIIQGDLILETPAGFGSGDSGSLVDIPLLLDPLENCALLTGASLAGALRSYLRERECGYWGEGGKGSLYSTLFGIQEDDGGEQSLLIVCDSIGDKPSVELRDGVKIDPRTRTAQDKNKFDFELIAAGSVFRIRMELLIRENKRDDLIRGMAIALQGLEQGEISLGVRKRRGFGRCRVRGWNVCRYDLTEPKGLIGWLKNDKKEEREPESDISKLLGATDTDTDNRNSFTVNATFSLDGSLLIRSDFDDVNAPDSVHLKSKRGERAVPVLSGTSLAGALRARALRIANTVSKNGNGRDMVEELFGSDIKNVHSDDELFASRFITAETEIIKPLDIVQSRVKIDRFTGGSFPSALFSEQPVFGQEGTGIRVNIMIQQPEDAEIGLTLLLLKDIWTGDLPLGGEIGVGRGRLRGRTATLVLKKANSKSREWTINQAKGQLDIDGDPGSLEDFVQAFCKEMQR</sequence>
<evidence type="ECO:0000313" key="1">
    <source>
        <dbReference type="EMBL" id="PXF59089.1"/>
    </source>
</evidence>
<proteinExistence type="predicted"/>
<evidence type="ECO:0000313" key="2">
    <source>
        <dbReference type="Proteomes" id="UP000248329"/>
    </source>
</evidence>
<dbReference type="EMBL" id="PQXF01000028">
    <property type="protein sequence ID" value="PXF59089.1"/>
    <property type="molecule type" value="Genomic_DNA"/>
</dbReference>
<protein>
    <submittedName>
        <fullName evidence="1">Uncharacterized protein</fullName>
    </submittedName>
</protein>
<organism evidence="1 2">
    <name type="scientific">Candidatus Methanogaster sp</name>
    <dbReference type="NCBI Taxonomy" id="3386292"/>
    <lineage>
        <taxon>Archaea</taxon>
        <taxon>Methanobacteriati</taxon>
        <taxon>Methanobacteriota</taxon>
        <taxon>Stenosarchaea group</taxon>
        <taxon>Methanomicrobia</taxon>
        <taxon>Methanosarcinales</taxon>
        <taxon>ANME-2 cluster</taxon>
        <taxon>Candidatus Methanogasteraceae</taxon>
        <taxon>Candidatus Methanogaster</taxon>
    </lineage>
</organism>
<gene>
    <name evidence="1" type="ORF">C4B59_12120</name>
</gene>
<reference evidence="1" key="1">
    <citation type="submission" date="2018-01" db="EMBL/GenBank/DDBJ databases">
        <authorList>
            <person name="Krukenberg V."/>
        </authorList>
    </citation>
    <scope>NUCLEOTIDE SEQUENCE</scope>
    <source>
        <strain evidence="1">E20ANME2</strain>
    </source>
</reference>
<dbReference type="Proteomes" id="UP000248329">
    <property type="component" value="Unassembled WGS sequence"/>
</dbReference>
<name>A0AC61L0Y6_9EURY</name>